<feature type="compositionally biased region" description="Acidic residues" evidence="1">
    <location>
        <begin position="198"/>
        <end position="213"/>
    </location>
</feature>
<keyword evidence="3" id="KW-1185">Reference proteome</keyword>
<feature type="compositionally biased region" description="Acidic residues" evidence="1">
    <location>
        <begin position="590"/>
        <end position="600"/>
    </location>
</feature>
<dbReference type="AlphaFoldDB" id="M0M6G8"/>
<dbReference type="eggNOG" id="arCOG04653">
    <property type="taxonomic scope" value="Archaea"/>
</dbReference>
<dbReference type="OrthoDB" id="293146at2157"/>
<comment type="caution">
    <text evidence="2">The sequence shown here is derived from an EMBL/GenBank/DDBJ whole genome shotgun (WGS) entry which is preliminary data.</text>
</comment>
<dbReference type="InterPro" id="IPR004155">
    <property type="entry name" value="PBS_lyase_HEAT"/>
</dbReference>
<evidence type="ECO:0000256" key="1">
    <source>
        <dbReference type="SAM" id="MobiDB-lite"/>
    </source>
</evidence>
<feature type="compositionally biased region" description="Acidic residues" evidence="1">
    <location>
        <begin position="60"/>
        <end position="182"/>
    </location>
</feature>
<dbReference type="SMART" id="SM00567">
    <property type="entry name" value="EZ_HEAT"/>
    <property type="match status" value="4"/>
</dbReference>
<evidence type="ECO:0000313" key="3">
    <source>
        <dbReference type="Proteomes" id="UP000011566"/>
    </source>
</evidence>
<reference evidence="2 3" key="1">
    <citation type="journal article" date="2014" name="PLoS Genet.">
        <title>Phylogenetically driven sequencing of extremely halophilic archaea reveals strategies for static and dynamic osmo-response.</title>
        <authorList>
            <person name="Becker E.A."/>
            <person name="Seitzer P.M."/>
            <person name="Tritt A."/>
            <person name="Larsen D."/>
            <person name="Krusor M."/>
            <person name="Yao A.I."/>
            <person name="Wu D."/>
            <person name="Madern D."/>
            <person name="Eisen J.A."/>
            <person name="Darling A.E."/>
            <person name="Facciotti M.T."/>
        </authorList>
    </citation>
    <scope>NUCLEOTIDE SEQUENCE [LARGE SCALE GENOMIC DNA]</scope>
    <source>
        <strain evidence="2 3">100A6</strain>
    </source>
</reference>
<organism evidence="2 3">
    <name type="scientific">Halococcus hamelinensis 100A6</name>
    <dbReference type="NCBI Taxonomy" id="1132509"/>
    <lineage>
        <taxon>Archaea</taxon>
        <taxon>Methanobacteriati</taxon>
        <taxon>Methanobacteriota</taxon>
        <taxon>Stenosarchaea group</taxon>
        <taxon>Halobacteria</taxon>
        <taxon>Halobacteriales</taxon>
        <taxon>Halococcaceae</taxon>
        <taxon>Halococcus</taxon>
    </lineage>
</organism>
<accession>M0M6G8</accession>
<dbReference type="InterPro" id="IPR011989">
    <property type="entry name" value="ARM-like"/>
</dbReference>
<feature type="compositionally biased region" description="Acidic residues" evidence="1">
    <location>
        <begin position="1"/>
        <end position="53"/>
    </location>
</feature>
<name>M0M6G8_9EURY</name>
<dbReference type="Proteomes" id="UP000011566">
    <property type="component" value="Unassembled WGS sequence"/>
</dbReference>
<protein>
    <submittedName>
        <fullName evidence="2">PBS lyase HEAT-like repeat domain-containing protein</fullName>
    </submittedName>
</protein>
<gene>
    <name evidence="2" type="ORF">C447_01095</name>
</gene>
<sequence length="600" mass="64689">MSDGDEPPADDDADAPAEGPDGEPVDEETSAETADEATEETVDAEESDADETAEEKPSEDAEPDDGDDADENDADSNDDVDAEDGTDAADEADPEDEAAEDDDEETEDEADSEADVEDEGEAEDEVDTDEDTDTEEEAETEEEKADAEDGEETEEDQETEDGEEAEAEPDDGDGDTDDESESLPDTTPESLDSRLDEVEGMVDEAETEADLDEAEARLDEVEADIEAADLPEPDEDDEDEDATDPRDELETTVTGIRDAIEAERGPYAEDAVETIESAKATIEDTRWTEDGEPEVVTAVESFLDSVGEVLDESFAAEGETMTDLTAALDDVVGTIEARDLDPDDDAETVAELCAVADDLEADLADAEEWDDLSVREKLGAEGFYDVLTPENRKDFPPEWNAIKVYEKQNDPEPILHGLEMFGSEFMQGHCIESLKRMGSPEAYDAMEQRAQKRNKPPIEVLGKIGDERALDTLHDYIEGDSDPALQTVTIKAIGEIGSTDSTQAVADRLVAENDTVRSNAARALGLIGDTRAIDPLADVLADDDSNPVRASAAWALNQIGTSEALDAAREHADDRSFLVQTEAEKAEGAMTDEDSAETPA</sequence>
<evidence type="ECO:0000313" key="2">
    <source>
        <dbReference type="EMBL" id="EMA41407.1"/>
    </source>
</evidence>
<proteinExistence type="predicted"/>
<keyword evidence="2" id="KW-0456">Lyase</keyword>
<dbReference type="PANTHER" id="PTHR12697">
    <property type="entry name" value="PBS LYASE HEAT-LIKE PROTEIN"/>
    <property type="match status" value="1"/>
</dbReference>
<feature type="region of interest" description="Disordered" evidence="1">
    <location>
        <begin position="572"/>
        <end position="600"/>
    </location>
</feature>
<feature type="compositionally biased region" description="Acidic residues" evidence="1">
    <location>
        <begin position="221"/>
        <end position="242"/>
    </location>
</feature>
<dbReference type="SUPFAM" id="SSF48371">
    <property type="entry name" value="ARM repeat"/>
    <property type="match status" value="1"/>
</dbReference>
<dbReference type="GO" id="GO:0016491">
    <property type="term" value="F:oxidoreductase activity"/>
    <property type="evidence" value="ECO:0007669"/>
    <property type="project" value="TreeGrafter"/>
</dbReference>
<dbReference type="Pfam" id="PF13646">
    <property type="entry name" value="HEAT_2"/>
    <property type="match status" value="1"/>
</dbReference>
<dbReference type="GO" id="GO:0016829">
    <property type="term" value="F:lyase activity"/>
    <property type="evidence" value="ECO:0007669"/>
    <property type="project" value="UniProtKB-KW"/>
</dbReference>
<dbReference type="PANTHER" id="PTHR12697:SF5">
    <property type="entry name" value="DEOXYHYPUSINE HYDROXYLASE"/>
    <property type="match status" value="1"/>
</dbReference>
<feature type="region of interest" description="Disordered" evidence="1">
    <location>
        <begin position="1"/>
        <end position="260"/>
    </location>
</feature>
<dbReference type="Gene3D" id="1.25.10.10">
    <property type="entry name" value="Leucine-rich Repeat Variant"/>
    <property type="match status" value="1"/>
</dbReference>
<dbReference type="PATRIC" id="fig|1132509.6.peg.260"/>
<dbReference type="EMBL" id="AOMB01000005">
    <property type="protein sequence ID" value="EMA41407.1"/>
    <property type="molecule type" value="Genomic_DNA"/>
</dbReference>
<feature type="compositionally biased region" description="Basic and acidic residues" evidence="1">
    <location>
        <begin position="572"/>
        <end position="587"/>
    </location>
</feature>
<dbReference type="InterPro" id="IPR016024">
    <property type="entry name" value="ARM-type_fold"/>
</dbReference>